<dbReference type="GO" id="GO:0005245">
    <property type="term" value="F:voltage-gated calcium channel activity"/>
    <property type="evidence" value="ECO:0007669"/>
    <property type="project" value="TreeGrafter"/>
</dbReference>
<proteinExistence type="predicted"/>
<accession>A0A7J8EY10</accession>
<evidence type="ECO:0000256" key="5">
    <source>
        <dbReference type="ARBA" id="ARBA00022692"/>
    </source>
</evidence>
<dbReference type="GO" id="GO:0099590">
    <property type="term" value="P:neurotransmitter receptor internalization"/>
    <property type="evidence" value="ECO:0007669"/>
    <property type="project" value="TreeGrafter"/>
</dbReference>
<keyword evidence="6" id="KW-0106">Calcium</keyword>
<keyword evidence="9" id="KW-0406">Ion transport</keyword>
<dbReference type="GO" id="GO:0098970">
    <property type="term" value="P:postsynaptic neurotransmitter receptor diffusion trapping"/>
    <property type="evidence" value="ECO:0007669"/>
    <property type="project" value="TreeGrafter"/>
</dbReference>
<keyword evidence="2" id="KW-0813">Transport</keyword>
<dbReference type="GO" id="GO:0098839">
    <property type="term" value="C:postsynaptic density membrane"/>
    <property type="evidence" value="ECO:0007669"/>
    <property type="project" value="TreeGrafter"/>
</dbReference>
<keyword evidence="4" id="KW-0107">Calcium channel</keyword>
<dbReference type="InterPro" id="IPR004031">
    <property type="entry name" value="PMP22/EMP/MP20/Claudin"/>
</dbReference>
<evidence type="ECO:0000256" key="8">
    <source>
        <dbReference type="ARBA" id="ARBA00022989"/>
    </source>
</evidence>
<keyword evidence="5" id="KW-0812">Transmembrane</keyword>
<evidence type="ECO:0000256" key="4">
    <source>
        <dbReference type="ARBA" id="ARBA00022673"/>
    </source>
</evidence>
<keyword evidence="11" id="KW-0407">Ion channel</keyword>
<evidence type="ECO:0000256" key="11">
    <source>
        <dbReference type="ARBA" id="ARBA00023303"/>
    </source>
</evidence>
<keyword evidence="3" id="KW-0109">Calcium transport</keyword>
<keyword evidence="7" id="KW-0851">Voltage-gated channel</keyword>
<dbReference type="Pfam" id="PF00822">
    <property type="entry name" value="PMP22_Claudin"/>
    <property type="match status" value="1"/>
</dbReference>
<organism evidence="13 14">
    <name type="scientific">Rousettus aegyptiacus</name>
    <name type="common">Egyptian fruit bat</name>
    <name type="synonym">Pteropus aegyptiacus</name>
    <dbReference type="NCBI Taxonomy" id="9407"/>
    <lineage>
        <taxon>Eukaryota</taxon>
        <taxon>Metazoa</taxon>
        <taxon>Chordata</taxon>
        <taxon>Craniata</taxon>
        <taxon>Vertebrata</taxon>
        <taxon>Euteleostomi</taxon>
        <taxon>Mammalia</taxon>
        <taxon>Eutheria</taxon>
        <taxon>Laurasiatheria</taxon>
        <taxon>Chiroptera</taxon>
        <taxon>Yinpterochiroptera</taxon>
        <taxon>Pteropodoidea</taxon>
        <taxon>Pteropodidae</taxon>
        <taxon>Rousettinae</taxon>
        <taxon>Rousettus</taxon>
    </lineage>
</organism>
<dbReference type="GO" id="GO:0098943">
    <property type="term" value="P:neurotransmitter receptor transport, postsynaptic endosome to lysosome"/>
    <property type="evidence" value="ECO:0007669"/>
    <property type="project" value="TreeGrafter"/>
</dbReference>
<dbReference type="EMBL" id="JACASE010000008">
    <property type="protein sequence ID" value="KAF6439942.1"/>
    <property type="molecule type" value="Genomic_DNA"/>
</dbReference>
<evidence type="ECO:0000313" key="13">
    <source>
        <dbReference type="EMBL" id="KAF6439942.1"/>
    </source>
</evidence>
<dbReference type="GO" id="GO:0032281">
    <property type="term" value="C:AMPA glutamate receptor complex"/>
    <property type="evidence" value="ECO:0007669"/>
    <property type="project" value="TreeGrafter"/>
</dbReference>
<evidence type="ECO:0000256" key="12">
    <source>
        <dbReference type="SAM" id="MobiDB-lite"/>
    </source>
</evidence>
<dbReference type="GO" id="GO:0051968">
    <property type="term" value="P:positive regulation of synaptic transmission, glutamatergic"/>
    <property type="evidence" value="ECO:0007669"/>
    <property type="project" value="TreeGrafter"/>
</dbReference>
<keyword evidence="8" id="KW-1133">Transmembrane helix</keyword>
<dbReference type="PANTHER" id="PTHR12107:SF5">
    <property type="entry name" value="VOLTAGE-DEPENDENT CALCIUM CHANNEL GAMMA-3 SUBUNIT"/>
    <property type="match status" value="1"/>
</dbReference>
<comment type="subcellular location">
    <subcellularLocation>
        <location evidence="1">Membrane</location>
        <topology evidence="1">Multi-pass membrane protein</topology>
    </subcellularLocation>
</comment>
<evidence type="ECO:0000256" key="6">
    <source>
        <dbReference type="ARBA" id="ARBA00022837"/>
    </source>
</evidence>
<keyword evidence="14" id="KW-1185">Reference proteome</keyword>
<evidence type="ECO:0000256" key="1">
    <source>
        <dbReference type="ARBA" id="ARBA00004141"/>
    </source>
</evidence>
<dbReference type="GO" id="GO:0019226">
    <property type="term" value="P:transmission of nerve impulse"/>
    <property type="evidence" value="ECO:0007669"/>
    <property type="project" value="TreeGrafter"/>
</dbReference>
<evidence type="ECO:0000256" key="9">
    <source>
        <dbReference type="ARBA" id="ARBA00023065"/>
    </source>
</evidence>
<protein>
    <submittedName>
        <fullName evidence="13">Calcium voltage-gated channel auxiliary subunit gamma 3</fullName>
    </submittedName>
</protein>
<sequence length="202" mass="22597">MRMCDRGVQMLITTVGAFAAFSLMTIAVGTDYWLYSRGVCRTKSTSDNETSRKNEEVMTHSGLWRTCCLEVLMQEATPSRGIQTLRPLCRRKENSLPTGRMRLRSTEAQAPPGHFASQNPPPWRYRHYHRILGETGLLGYEESLSMAAPAQRTPVPGPSHDWNVAGRVTQACRPYAATEGREDVSWLASRESTETPPLPVSL</sequence>
<evidence type="ECO:0000256" key="7">
    <source>
        <dbReference type="ARBA" id="ARBA00022882"/>
    </source>
</evidence>
<reference evidence="13 14" key="1">
    <citation type="journal article" date="2020" name="Nature">
        <title>Six reference-quality genomes reveal evolution of bat adaptations.</title>
        <authorList>
            <person name="Jebb D."/>
            <person name="Huang Z."/>
            <person name="Pippel M."/>
            <person name="Hughes G.M."/>
            <person name="Lavrichenko K."/>
            <person name="Devanna P."/>
            <person name="Winkler S."/>
            <person name="Jermiin L.S."/>
            <person name="Skirmuntt E.C."/>
            <person name="Katzourakis A."/>
            <person name="Burkitt-Gray L."/>
            <person name="Ray D.A."/>
            <person name="Sullivan K.A.M."/>
            <person name="Roscito J.G."/>
            <person name="Kirilenko B.M."/>
            <person name="Davalos L.M."/>
            <person name="Corthals A.P."/>
            <person name="Power M.L."/>
            <person name="Jones G."/>
            <person name="Ransome R.D."/>
            <person name="Dechmann D.K.N."/>
            <person name="Locatelli A.G."/>
            <person name="Puechmaille S.J."/>
            <person name="Fedrigo O."/>
            <person name="Jarvis E.D."/>
            <person name="Hiller M."/>
            <person name="Vernes S.C."/>
            <person name="Myers E.W."/>
            <person name="Teeling E.C."/>
        </authorList>
    </citation>
    <scope>NUCLEOTIDE SEQUENCE [LARGE SCALE GENOMIC DNA]</scope>
    <source>
        <strain evidence="13">MRouAeg1</strain>
        <tissue evidence="13">Muscle</tissue>
    </source>
</reference>
<comment type="caution">
    <text evidence="13">The sequence shown here is derived from an EMBL/GenBank/DDBJ whole genome shotgun (WGS) entry which is preliminary data.</text>
</comment>
<dbReference type="AlphaFoldDB" id="A0A7J8EY10"/>
<evidence type="ECO:0000256" key="10">
    <source>
        <dbReference type="ARBA" id="ARBA00023136"/>
    </source>
</evidence>
<dbReference type="InterPro" id="IPR051072">
    <property type="entry name" value="CACNG_subunit"/>
</dbReference>
<feature type="region of interest" description="Disordered" evidence="12">
    <location>
        <begin position="179"/>
        <end position="202"/>
    </location>
</feature>
<name>A0A7J8EY10_ROUAE</name>
<keyword evidence="10" id="KW-0472">Membrane</keyword>
<dbReference type="Gene3D" id="1.20.140.150">
    <property type="match status" value="1"/>
</dbReference>
<dbReference type="PANTHER" id="PTHR12107">
    <property type="entry name" value="VOLTAGE-DEPENDENT CALCIUM CHANNEL GAMMA SUBUNIT"/>
    <property type="match status" value="1"/>
</dbReference>
<evidence type="ECO:0000313" key="14">
    <source>
        <dbReference type="Proteomes" id="UP000593571"/>
    </source>
</evidence>
<evidence type="ECO:0000256" key="3">
    <source>
        <dbReference type="ARBA" id="ARBA00022568"/>
    </source>
</evidence>
<evidence type="ECO:0000256" key="2">
    <source>
        <dbReference type="ARBA" id="ARBA00022448"/>
    </source>
</evidence>
<gene>
    <name evidence="13" type="ORF">HJG63_002003</name>
</gene>
<dbReference type="GO" id="GO:0016247">
    <property type="term" value="F:channel regulator activity"/>
    <property type="evidence" value="ECO:0007669"/>
    <property type="project" value="TreeGrafter"/>
</dbReference>
<dbReference type="Proteomes" id="UP000593571">
    <property type="component" value="Unassembled WGS sequence"/>
</dbReference>